<gene>
    <name evidence="12" type="ORF">V1477_019587</name>
</gene>
<dbReference type="Proteomes" id="UP001607303">
    <property type="component" value="Unassembled WGS sequence"/>
</dbReference>
<feature type="compositionally biased region" description="Low complexity" evidence="8">
    <location>
        <begin position="129"/>
        <end position="140"/>
    </location>
</feature>
<dbReference type="Pfam" id="PF04825">
    <property type="entry name" value="Rad21_Rec8_N"/>
    <property type="match status" value="1"/>
</dbReference>
<keyword evidence="10" id="KW-0732">Signal</keyword>
<dbReference type="PANTHER" id="PTHR11309:SF23">
    <property type="entry name" value="FRIZZLED-4"/>
    <property type="match status" value="1"/>
</dbReference>
<keyword evidence="13" id="KW-1185">Reference proteome</keyword>
<feature type="domain" description="G-protein coupled receptors family 2 profile 2" evidence="11">
    <location>
        <begin position="1"/>
        <end position="107"/>
    </location>
</feature>
<evidence type="ECO:0000313" key="12">
    <source>
        <dbReference type="EMBL" id="KAL2722996.1"/>
    </source>
</evidence>
<keyword evidence="5 9" id="KW-1133">Transmembrane helix</keyword>
<feature type="compositionally biased region" description="Basic and acidic residues" evidence="8">
    <location>
        <begin position="146"/>
        <end position="157"/>
    </location>
</feature>
<dbReference type="Pfam" id="PF01534">
    <property type="entry name" value="Frizzled"/>
    <property type="match status" value="2"/>
</dbReference>
<evidence type="ECO:0000256" key="2">
    <source>
        <dbReference type="ARBA" id="ARBA00008077"/>
    </source>
</evidence>
<evidence type="ECO:0000256" key="4">
    <source>
        <dbReference type="ARBA" id="ARBA00022692"/>
    </source>
</evidence>
<dbReference type="PROSITE" id="PS50261">
    <property type="entry name" value="G_PROTEIN_RECEP_F2_4"/>
    <property type="match status" value="1"/>
</dbReference>
<keyword evidence="6 9" id="KW-0472">Membrane</keyword>
<evidence type="ECO:0000256" key="7">
    <source>
        <dbReference type="ARBA" id="ARBA00023170"/>
    </source>
</evidence>
<proteinExistence type="inferred from homology"/>
<dbReference type="PRINTS" id="PR00489">
    <property type="entry name" value="FRIZZLED"/>
</dbReference>
<keyword evidence="4 9" id="KW-0812">Transmembrane</keyword>
<feature type="chain" id="PRO_5044889456" evidence="10">
    <location>
        <begin position="24"/>
        <end position="914"/>
    </location>
</feature>
<dbReference type="EMBL" id="JAYRBN010000115">
    <property type="protein sequence ID" value="KAL2722996.1"/>
    <property type="molecule type" value="Genomic_DNA"/>
</dbReference>
<feature type="region of interest" description="Disordered" evidence="8">
    <location>
        <begin position="300"/>
        <end position="323"/>
    </location>
</feature>
<evidence type="ECO:0000313" key="13">
    <source>
        <dbReference type="Proteomes" id="UP001607303"/>
    </source>
</evidence>
<feature type="compositionally biased region" description="Basic residues" evidence="8">
    <location>
        <begin position="310"/>
        <end position="323"/>
    </location>
</feature>
<evidence type="ECO:0000256" key="5">
    <source>
        <dbReference type="ARBA" id="ARBA00022989"/>
    </source>
</evidence>
<evidence type="ECO:0000256" key="8">
    <source>
        <dbReference type="SAM" id="MobiDB-lite"/>
    </source>
</evidence>
<evidence type="ECO:0000256" key="10">
    <source>
        <dbReference type="SAM" id="SignalP"/>
    </source>
</evidence>
<comment type="subcellular location">
    <subcellularLocation>
        <location evidence="1">Membrane</location>
        <topology evidence="1">Multi-pass membrane protein</topology>
    </subcellularLocation>
</comment>
<name>A0ABD2AQV1_VESMC</name>
<feature type="region of interest" description="Disordered" evidence="8">
    <location>
        <begin position="129"/>
        <end position="157"/>
    </location>
</feature>
<evidence type="ECO:0000256" key="1">
    <source>
        <dbReference type="ARBA" id="ARBA00004141"/>
    </source>
</evidence>
<feature type="transmembrane region" description="Helical" evidence="9">
    <location>
        <begin position="168"/>
        <end position="188"/>
    </location>
</feature>
<feature type="signal peptide" evidence="10">
    <location>
        <begin position="1"/>
        <end position="23"/>
    </location>
</feature>
<dbReference type="PANTHER" id="PTHR11309">
    <property type="entry name" value="FRIZZLED"/>
    <property type="match status" value="1"/>
</dbReference>
<comment type="similarity">
    <text evidence="2">Belongs to the G-protein coupled receptor Fz/Smo family.</text>
</comment>
<dbReference type="InterPro" id="IPR015526">
    <property type="entry name" value="Frizzled/SFRP"/>
</dbReference>
<keyword evidence="3" id="KW-0217">Developmental protein</keyword>
<dbReference type="InterPro" id="IPR017981">
    <property type="entry name" value="GPCR_2-like_7TM"/>
</dbReference>
<organism evidence="12 13">
    <name type="scientific">Vespula maculifrons</name>
    <name type="common">Eastern yellow jacket</name>
    <name type="synonym">Wasp</name>
    <dbReference type="NCBI Taxonomy" id="7453"/>
    <lineage>
        <taxon>Eukaryota</taxon>
        <taxon>Metazoa</taxon>
        <taxon>Ecdysozoa</taxon>
        <taxon>Arthropoda</taxon>
        <taxon>Hexapoda</taxon>
        <taxon>Insecta</taxon>
        <taxon>Pterygota</taxon>
        <taxon>Neoptera</taxon>
        <taxon>Endopterygota</taxon>
        <taxon>Hymenoptera</taxon>
        <taxon>Apocrita</taxon>
        <taxon>Aculeata</taxon>
        <taxon>Vespoidea</taxon>
        <taxon>Vespidae</taxon>
        <taxon>Vespinae</taxon>
        <taxon>Vespula</taxon>
    </lineage>
</organism>
<feature type="transmembrane region" description="Helical" evidence="9">
    <location>
        <begin position="89"/>
        <end position="108"/>
    </location>
</feature>
<dbReference type="SMART" id="SM01330">
    <property type="entry name" value="Frizzled"/>
    <property type="match status" value="1"/>
</dbReference>
<protein>
    <submittedName>
        <fullName evidence="12">Frizzled-4 isoform X1</fullName>
    </submittedName>
</protein>
<sequence>MDMWVIVCAWWCIVARKWSRTAGNCKEDSFGLQQGFSTVGAVAAWGLPAAHTIAVLVTRDVDADELTGSCFVGQQNARSLLVLVLIPQFVYLCLGTTFLLVGITSLLLPRPLVTPSSVVNALQQQQHQQQQQQLQQQQQHPNPLIRQRDSSKSPGEIHRRHKILLTRVGLFATFYAVTMFCLTSTTFYEWWGRERWLRAPEPSSSPRVPSKPLVQFFVLRLVASLGSGIVTAAWIWWPNLMNVWRRLPPCKQPPHKCHPHGVPVPVVHCFNPGSTSPTPHQIHHLGHLAPPQHSLLHQHQIVSNSSSSSHRSHKKHRKHRKYHSGSETQFILIIEQSILLISKKMFYSHELLSMRQKGKLARCWLAATVNDQIFKQMCKSSTVNEINLCELMEIINTIQIKSNETSKRFSLYLSSQLMYGAVKIFLHQTTNLQTQVLRIDKKVLYNKKNKIYEIDTILKDCESCNITSMMQDFNDIRLNNTLPVLCDEFNINTKMEAMMHDAACLDFGALTHEQLNFLLPNGEDISLEIFERMHITSSNLDRELNDTSPANKNILPSLEESDVIINKIETEISIDDLPKENEEHFAAYTKTTLSDTTGQEFMPKESTFITPRKRQSAEGIHIETPIKKRHLRFEDVAVPNTADISTEVVPISTADCFVEPLQNLESVHENSQKIKIKSKRKKIFADKNKKLSHKLIRKWISNVNAHTVPLSVINVNISTSEILFQVAPARFSSTLKNKWNSPLVALFNMHTIAPSIKKKMQMEYGQFLEKSTELLRLMDKKLFPDLSSAIGKSAEISKNISSEKSVLISIDELPEVIKFHDVVGLTTNEQEKIQSPNIAGESFIPDASPVSSSLPSYLLTKRELLALLEIIWQNNQLATFTDIISPDHYKLHKEKKIILKQAAPYDIIWIEKYA</sequence>
<accession>A0ABD2AQV1</accession>
<dbReference type="AlphaFoldDB" id="A0ABD2AQV1"/>
<evidence type="ECO:0000256" key="3">
    <source>
        <dbReference type="ARBA" id="ARBA00022473"/>
    </source>
</evidence>
<dbReference type="InterPro" id="IPR000539">
    <property type="entry name" value="Frizzled/Smoothened_7TM"/>
</dbReference>
<comment type="caution">
    <text evidence="12">The sequence shown here is derived from an EMBL/GenBank/DDBJ whole genome shotgun (WGS) entry which is preliminary data.</text>
</comment>
<dbReference type="InterPro" id="IPR006910">
    <property type="entry name" value="Rad21_Rec8_N"/>
</dbReference>
<dbReference type="Gene3D" id="1.20.1070.10">
    <property type="entry name" value="Rhodopsin 7-helix transmembrane proteins"/>
    <property type="match status" value="1"/>
</dbReference>
<reference evidence="12 13" key="1">
    <citation type="journal article" date="2024" name="Ann. Entomol. Soc. Am.">
        <title>Genomic analyses of the southern and eastern yellowjacket wasps (Hymenoptera: Vespidae) reveal evolutionary signatures of social life.</title>
        <authorList>
            <person name="Catto M.A."/>
            <person name="Caine P.B."/>
            <person name="Orr S.E."/>
            <person name="Hunt B.G."/>
            <person name="Goodisman M.A.D."/>
        </authorList>
    </citation>
    <scope>NUCLEOTIDE SEQUENCE [LARGE SCALE GENOMIC DNA]</scope>
    <source>
        <strain evidence="12">232</strain>
        <tissue evidence="12">Head and thorax</tissue>
    </source>
</reference>
<evidence type="ECO:0000256" key="6">
    <source>
        <dbReference type="ARBA" id="ARBA00023136"/>
    </source>
</evidence>
<evidence type="ECO:0000259" key="11">
    <source>
        <dbReference type="PROSITE" id="PS50261"/>
    </source>
</evidence>
<keyword evidence="7" id="KW-0675">Receptor</keyword>
<dbReference type="GO" id="GO:0016020">
    <property type="term" value="C:membrane"/>
    <property type="evidence" value="ECO:0007669"/>
    <property type="project" value="UniProtKB-SubCell"/>
</dbReference>
<evidence type="ECO:0000256" key="9">
    <source>
        <dbReference type="SAM" id="Phobius"/>
    </source>
</evidence>
<feature type="transmembrane region" description="Helical" evidence="9">
    <location>
        <begin position="213"/>
        <end position="237"/>
    </location>
</feature>